<evidence type="ECO:0000313" key="1">
    <source>
        <dbReference type="EMBL" id="ART30652.1"/>
    </source>
</evidence>
<keyword evidence="1" id="KW-0496">Mitochondrion</keyword>
<organism evidence="1">
    <name type="scientific">Utricularia reniformis</name>
    <dbReference type="NCBI Taxonomy" id="192314"/>
    <lineage>
        <taxon>Eukaryota</taxon>
        <taxon>Viridiplantae</taxon>
        <taxon>Streptophyta</taxon>
        <taxon>Embryophyta</taxon>
        <taxon>Tracheophyta</taxon>
        <taxon>Spermatophyta</taxon>
        <taxon>Magnoliopsida</taxon>
        <taxon>eudicotyledons</taxon>
        <taxon>Gunneridae</taxon>
        <taxon>Pentapetalae</taxon>
        <taxon>asterids</taxon>
        <taxon>lamiids</taxon>
        <taxon>Lamiales</taxon>
        <taxon>Lentibulariaceae</taxon>
        <taxon>Utricularia</taxon>
    </lineage>
</organism>
<dbReference type="EMBL" id="KY774314">
    <property type="protein sequence ID" value="ART30652.1"/>
    <property type="molecule type" value="Genomic_DNA"/>
</dbReference>
<protein>
    <submittedName>
        <fullName evidence="1">Uncharacterized protein</fullName>
    </submittedName>
</protein>
<proteinExistence type="predicted"/>
<geneLocation type="mitochondrion" evidence="1"/>
<gene>
    <name evidence="1" type="ORF">AEK19_MT0380</name>
</gene>
<reference evidence="1" key="1">
    <citation type="submission" date="2017-03" db="EMBL/GenBank/DDBJ databases">
        <title>The mitochondrial genome of the carnivorous plant Utricularia reniformis (Lentibulariaceae): structure, comparative analysis and evolutionary landmarks.</title>
        <authorList>
            <person name="Silva S.R."/>
            <person name="Alvarenga D.O."/>
            <person name="Michael T.P."/>
            <person name="Miranda V.F.O."/>
            <person name="Varani A.M."/>
        </authorList>
    </citation>
    <scope>NUCLEOTIDE SEQUENCE</scope>
</reference>
<name>A0A1Y0AZP3_9LAMI</name>
<accession>A0A1Y0AZP3</accession>
<sequence length="69" mass="8101">MRNRKSFFLELHHSRFSSAQKRSISPTQARQLTHEWMVSSAQSVLPTLSQYARLLRILLLVICLKVVYK</sequence>
<dbReference type="AlphaFoldDB" id="A0A1Y0AZP3"/>